<dbReference type="CDD" id="cd00018">
    <property type="entry name" value="AP2"/>
    <property type="match status" value="1"/>
</dbReference>
<reference evidence="10 11" key="1">
    <citation type="journal article" date="2020" name="Nat. Food">
        <title>A phased Vanilla planifolia genome enables genetic improvement of flavour and production.</title>
        <authorList>
            <person name="Hasing T."/>
            <person name="Tang H."/>
            <person name="Brym M."/>
            <person name="Khazi F."/>
            <person name="Huang T."/>
            <person name="Chambers A.H."/>
        </authorList>
    </citation>
    <scope>NUCLEOTIDE SEQUENCE [LARGE SCALE GENOMIC DNA]</scope>
    <source>
        <tissue evidence="10">Leaf</tissue>
    </source>
</reference>
<evidence type="ECO:0000256" key="5">
    <source>
        <dbReference type="ARBA" id="ARBA00023159"/>
    </source>
</evidence>
<comment type="subcellular location">
    <subcellularLocation>
        <location evidence="1">Nucleus</location>
    </subcellularLocation>
</comment>
<dbReference type="InterPro" id="IPR016177">
    <property type="entry name" value="DNA-bd_dom_sf"/>
</dbReference>
<evidence type="ECO:0000256" key="2">
    <source>
        <dbReference type="ARBA" id="ARBA00022745"/>
    </source>
</evidence>
<accession>A0A835QP44</accession>
<dbReference type="FunFam" id="3.30.730.10:FF:000001">
    <property type="entry name" value="Ethylene-responsive transcription factor 2"/>
    <property type="match status" value="1"/>
</dbReference>
<dbReference type="GO" id="GO:0005634">
    <property type="term" value="C:nucleus"/>
    <property type="evidence" value="ECO:0007669"/>
    <property type="project" value="UniProtKB-SubCell"/>
</dbReference>
<evidence type="ECO:0000256" key="4">
    <source>
        <dbReference type="ARBA" id="ARBA00023125"/>
    </source>
</evidence>
<proteinExistence type="predicted"/>
<organism evidence="10 11">
    <name type="scientific">Vanilla planifolia</name>
    <name type="common">Vanilla</name>
    <dbReference type="NCBI Taxonomy" id="51239"/>
    <lineage>
        <taxon>Eukaryota</taxon>
        <taxon>Viridiplantae</taxon>
        <taxon>Streptophyta</taxon>
        <taxon>Embryophyta</taxon>
        <taxon>Tracheophyta</taxon>
        <taxon>Spermatophyta</taxon>
        <taxon>Magnoliopsida</taxon>
        <taxon>Liliopsida</taxon>
        <taxon>Asparagales</taxon>
        <taxon>Orchidaceae</taxon>
        <taxon>Vanilloideae</taxon>
        <taxon>Vanilleae</taxon>
        <taxon>Vanilla</taxon>
    </lineage>
</organism>
<dbReference type="Pfam" id="PF00847">
    <property type="entry name" value="AP2"/>
    <property type="match status" value="1"/>
</dbReference>
<evidence type="ECO:0000256" key="8">
    <source>
        <dbReference type="SAM" id="MobiDB-lite"/>
    </source>
</evidence>
<evidence type="ECO:0000256" key="7">
    <source>
        <dbReference type="ARBA" id="ARBA00023242"/>
    </source>
</evidence>
<evidence type="ECO:0000256" key="6">
    <source>
        <dbReference type="ARBA" id="ARBA00023163"/>
    </source>
</evidence>
<dbReference type="GO" id="GO:0009873">
    <property type="term" value="P:ethylene-activated signaling pathway"/>
    <property type="evidence" value="ECO:0007669"/>
    <property type="project" value="UniProtKB-KW"/>
</dbReference>
<dbReference type="OrthoDB" id="674504at2759"/>
<gene>
    <name evidence="10" type="ORF">HPP92_014257</name>
</gene>
<keyword evidence="6" id="KW-0804">Transcription</keyword>
<evidence type="ECO:0000256" key="3">
    <source>
        <dbReference type="ARBA" id="ARBA00023015"/>
    </source>
</evidence>
<feature type="domain" description="AP2/ERF" evidence="9">
    <location>
        <begin position="127"/>
        <end position="185"/>
    </location>
</feature>
<feature type="region of interest" description="Disordered" evidence="8">
    <location>
        <begin position="200"/>
        <end position="233"/>
    </location>
</feature>
<dbReference type="InterPro" id="IPR044808">
    <property type="entry name" value="ERF_plant"/>
</dbReference>
<name>A0A835QP44_VANPL</name>
<dbReference type="SUPFAM" id="SSF54171">
    <property type="entry name" value="DNA-binding domain"/>
    <property type="match status" value="1"/>
</dbReference>
<dbReference type="Gene3D" id="3.30.730.10">
    <property type="entry name" value="AP2/ERF domain"/>
    <property type="match status" value="1"/>
</dbReference>
<keyword evidence="3" id="KW-0805">Transcription regulation</keyword>
<dbReference type="GO" id="GO:0006950">
    <property type="term" value="P:response to stress"/>
    <property type="evidence" value="ECO:0007669"/>
    <property type="project" value="UniProtKB-ARBA"/>
</dbReference>
<dbReference type="GO" id="GO:0003700">
    <property type="term" value="F:DNA-binding transcription factor activity"/>
    <property type="evidence" value="ECO:0007669"/>
    <property type="project" value="InterPro"/>
</dbReference>
<keyword evidence="2" id="KW-0936">Ethylene signaling pathway</keyword>
<dbReference type="Proteomes" id="UP000639772">
    <property type="component" value="Chromosome 7"/>
</dbReference>
<sequence>MASQDFSAIDLIREHLLGDTSSYQDDHLTNLPVQPPPSSAVFTHDNITVSDFLDQRKTYTAPRSYSTNSFVREFRFRETAQKMIRFGNDRSELGLNLSIPVATAPKVEWLDGSDGDIRPPELFDSNRYRGVRQRPWGKFAAEIRDPKRRGSRVWLGTFDTAVEAARAYDRAAFQMRGSKAILNFPNEVGSSADWVRPAIPPEKRAREEAESETDGARPVKRERSTEFERNIPADGPLTPSIWSAVMEGADVKGIFNLPPLSPLSPHPLLGFPQLMVI</sequence>
<protein>
    <recommendedName>
        <fullName evidence="9">AP2/ERF domain-containing protein</fullName>
    </recommendedName>
</protein>
<dbReference type="InterPro" id="IPR001471">
    <property type="entry name" value="AP2/ERF_dom"/>
</dbReference>
<dbReference type="SMART" id="SM00380">
    <property type="entry name" value="AP2"/>
    <property type="match status" value="1"/>
</dbReference>
<dbReference type="EMBL" id="JADCNM010000007">
    <property type="protein sequence ID" value="KAG0474571.1"/>
    <property type="molecule type" value="Genomic_DNA"/>
</dbReference>
<feature type="compositionally biased region" description="Basic and acidic residues" evidence="8">
    <location>
        <begin position="201"/>
        <end position="231"/>
    </location>
</feature>
<dbReference type="GO" id="GO:0000976">
    <property type="term" value="F:transcription cis-regulatory region binding"/>
    <property type="evidence" value="ECO:0007669"/>
    <property type="project" value="UniProtKB-ARBA"/>
</dbReference>
<evidence type="ECO:0000256" key="1">
    <source>
        <dbReference type="ARBA" id="ARBA00004123"/>
    </source>
</evidence>
<comment type="caution">
    <text evidence="10">The sequence shown here is derived from an EMBL/GenBank/DDBJ whole genome shotgun (WGS) entry which is preliminary data.</text>
</comment>
<dbReference type="PANTHER" id="PTHR31190:SF499">
    <property type="entry name" value="ETHYLENE-RESPONSIVE TRANSCRIPTION FACTOR ERF105"/>
    <property type="match status" value="1"/>
</dbReference>
<evidence type="ECO:0000313" key="11">
    <source>
        <dbReference type="Proteomes" id="UP000639772"/>
    </source>
</evidence>
<dbReference type="PRINTS" id="PR00367">
    <property type="entry name" value="ETHRSPELEMNT"/>
</dbReference>
<keyword evidence="7" id="KW-0539">Nucleus</keyword>
<dbReference type="PROSITE" id="PS51032">
    <property type="entry name" value="AP2_ERF"/>
    <property type="match status" value="1"/>
</dbReference>
<dbReference type="AlphaFoldDB" id="A0A835QP44"/>
<dbReference type="InterPro" id="IPR036955">
    <property type="entry name" value="AP2/ERF_dom_sf"/>
</dbReference>
<evidence type="ECO:0000259" key="9">
    <source>
        <dbReference type="PROSITE" id="PS51032"/>
    </source>
</evidence>
<dbReference type="PANTHER" id="PTHR31190">
    <property type="entry name" value="DNA-BINDING DOMAIN"/>
    <property type="match status" value="1"/>
</dbReference>
<evidence type="ECO:0000313" key="10">
    <source>
        <dbReference type="EMBL" id="KAG0474571.1"/>
    </source>
</evidence>
<keyword evidence="4" id="KW-0238">DNA-binding</keyword>
<keyword evidence="5" id="KW-0010">Activator</keyword>